<keyword evidence="2" id="KW-1185">Reference proteome</keyword>
<dbReference type="GeneID" id="34462501"/>
<protein>
    <submittedName>
        <fullName evidence="1">Uncharacterized protein</fullName>
    </submittedName>
</protein>
<dbReference type="VEuPathDB" id="FungiDB:ASPGLDRAFT_45418"/>
<sequence length="59" mass="6539">MYPVLVVPIPATCTSLVLCAFKRAVLMRVLAVSVGRYHVNQFPSVVLVSVVRRVLIQTQ</sequence>
<organism evidence="1 2">
    <name type="scientific">Aspergillus glaucus CBS 516.65</name>
    <dbReference type="NCBI Taxonomy" id="1160497"/>
    <lineage>
        <taxon>Eukaryota</taxon>
        <taxon>Fungi</taxon>
        <taxon>Dikarya</taxon>
        <taxon>Ascomycota</taxon>
        <taxon>Pezizomycotina</taxon>
        <taxon>Eurotiomycetes</taxon>
        <taxon>Eurotiomycetidae</taxon>
        <taxon>Eurotiales</taxon>
        <taxon>Aspergillaceae</taxon>
        <taxon>Aspergillus</taxon>
        <taxon>Aspergillus subgen. Aspergillus</taxon>
    </lineage>
</organism>
<name>A0A1L9VNH7_ASPGL</name>
<dbReference type="RefSeq" id="XP_022402154.1">
    <property type="nucleotide sequence ID" value="XM_022546240.1"/>
</dbReference>
<gene>
    <name evidence="1" type="ORF">ASPGLDRAFT_45418</name>
</gene>
<evidence type="ECO:0000313" key="1">
    <source>
        <dbReference type="EMBL" id="OJJ85456.1"/>
    </source>
</evidence>
<dbReference type="EMBL" id="KV878894">
    <property type="protein sequence ID" value="OJJ85456.1"/>
    <property type="molecule type" value="Genomic_DNA"/>
</dbReference>
<dbReference type="Proteomes" id="UP000184300">
    <property type="component" value="Unassembled WGS sequence"/>
</dbReference>
<dbReference type="AlphaFoldDB" id="A0A1L9VNH7"/>
<accession>A0A1L9VNH7</accession>
<proteinExistence type="predicted"/>
<reference evidence="2" key="1">
    <citation type="journal article" date="2017" name="Genome Biol.">
        <title>Comparative genomics reveals high biological diversity and specific adaptations in the industrially and medically important fungal genus Aspergillus.</title>
        <authorList>
            <person name="de Vries R.P."/>
            <person name="Riley R."/>
            <person name="Wiebenga A."/>
            <person name="Aguilar-Osorio G."/>
            <person name="Amillis S."/>
            <person name="Uchima C.A."/>
            <person name="Anderluh G."/>
            <person name="Asadollahi M."/>
            <person name="Askin M."/>
            <person name="Barry K."/>
            <person name="Battaglia E."/>
            <person name="Bayram O."/>
            <person name="Benocci T."/>
            <person name="Braus-Stromeyer S.A."/>
            <person name="Caldana C."/>
            <person name="Canovas D."/>
            <person name="Cerqueira G.C."/>
            <person name="Chen F."/>
            <person name="Chen W."/>
            <person name="Choi C."/>
            <person name="Clum A."/>
            <person name="Dos Santos R.A."/>
            <person name="Damasio A.R."/>
            <person name="Diallinas G."/>
            <person name="Emri T."/>
            <person name="Fekete E."/>
            <person name="Flipphi M."/>
            <person name="Freyberg S."/>
            <person name="Gallo A."/>
            <person name="Gournas C."/>
            <person name="Habgood R."/>
            <person name="Hainaut M."/>
            <person name="Harispe M.L."/>
            <person name="Henrissat B."/>
            <person name="Hilden K.S."/>
            <person name="Hope R."/>
            <person name="Hossain A."/>
            <person name="Karabika E."/>
            <person name="Karaffa L."/>
            <person name="Karanyi Z."/>
            <person name="Krasevec N."/>
            <person name="Kuo A."/>
            <person name="Kusch H."/>
            <person name="LaButti K."/>
            <person name="Lagendijk E.L."/>
            <person name="Lapidus A."/>
            <person name="Levasseur A."/>
            <person name="Lindquist E."/>
            <person name="Lipzen A."/>
            <person name="Logrieco A.F."/>
            <person name="MacCabe A."/>
            <person name="Maekelae M.R."/>
            <person name="Malavazi I."/>
            <person name="Melin P."/>
            <person name="Meyer V."/>
            <person name="Mielnichuk N."/>
            <person name="Miskei M."/>
            <person name="Molnar A.P."/>
            <person name="Mule G."/>
            <person name="Ngan C.Y."/>
            <person name="Orejas M."/>
            <person name="Orosz E."/>
            <person name="Ouedraogo J.P."/>
            <person name="Overkamp K.M."/>
            <person name="Park H.-S."/>
            <person name="Perrone G."/>
            <person name="Piumi F."/>
            <person name="Punt P.J."/>
            <person name="Ram A.F."/>
            <person name="Ramon A."/>
            <person name="Rauscher S."/>
            <person name="Record E."/>
            <person name="Riano-Pachon D.M."/>
            <person name="Robert V."/>
            <person name="Roehrig J."/>
            <person name="Ruller R."/>
            <person name="Salamov A."/>
            <person name="Salih N.S."/>
            <person name="Samson R.A."/>
            <person name="Sandor E."/>
            <person name="Sanguinetti M."/>
            <person name="Schuetze T."/>
            <person name="Sepcic K."/>
            <person name="Shelest E."/>
            <person name="Sherlock G."/>
            <person name="Sophianopoulou V."/>
            <person name="Squina F.M."/>
            <person name="Sun H."/>
            <person name="Susca A."/>
            <person name="Todd R.B."/>
            <person name="Tsang A."/>
            <person name="Unkles S.E."/>
            <person name="van de Wiele N."/>
            <person name="van Rossen-Uffink D."/>
            <person name="Oliveira J.V."/>
            <person name="Vesth T.C."/>
            <person name="Visser J."/>
            <person name="Yu J.-H."/>
            <person name="Zhou M."/>
            <person name="Andersen M.R."/>
            <person name="Archer D.B."/>
            <person name="Baker S.E."/>
            <person name="Benoit I."/>
            <person name="Brakhage A.A."/>
            <person name="Braus G.H."/>
            <person name="Fischer R."/>
            <person name="Frisvad J.C."/>
            <person name="Goldman G.H."/>
            <person name="Houbraken J."/>
            <person name="Oakley B."/>
            <person name="Pocsi I."/>
            <person name="Scazzocchio C."/>
            <person name="Seiboth B."/>
            <person name="vanKuyk P.A."/>
            <person name="Wortman J."/>
            <person name="Dyer P.S."/>
            <person name="Grigoriev I.V."/>
        </authorList>
    </citation>
    <scope>NUCLEOTIDE SEQUENCE [LARGE SCALE GENOMIC DNA]</scope>
    <source>
        <strain evidence="2">CBS 516.65</strain>
    </source>
</reference>
<evidence type="ECO:0000313" key="2">
    <source>
        <dbReference type="Proteomes" id="UP000184300"/>
    </source>
</evidence>